<evidence type="ECO:0000256" key="9">
    <source>
        <dbReference type="HAMAP-Rule" id="MF_02082"/>
    </source>
</evidence>
<organism evidence="11 12">
    <name type="scientific">Candidatus Nitrosarchaeum limnium BG20</name>
    <dbReference type="NCBI Taxonomy" id="859192"/>
    <lineage>
        <taxon>Archaea</taxon>
        <taxon>Nitrososphaerota</taxon>
        <taxon>Nitrososphaeria</taxon>
        <taxon>Nitrosopumilales</taxon>
        <taxon>Nitrosopumilaceae</taxon>
        <taxon>Nitrosarchaeum</taxon>
    </lineage>
</organism>
<keyword evidence="8 9" id="KW-0457">Lysine biosynthesis</keyword>
<dbReference type="EC" id="2.7.2.19" evidence="9"/>
<name>S2EK99_9ARCH</name>
<dbReference type="GO" id="GO:0003991">
    <property type="term" value="F:acetylglutamate kinase activity"/>
    <property type="evidence" value="ECO:0007669"/>
    <property type="project" value="TreeGrafter"/>
</dbReference>
<evidence type="ECO:0000256" key="4">
    <source>
        <dbReference type="ARBA" id="ARBA00022679"/>
    </source>
</evidence>
<proteinExistence type="inferred from homology"/>
<keyword evidence="7 9" id="KW-0067">ATP-binding</keyword>
<evidence type="ECO:0000256" key="2">
    <source>
        <dbReference type="ARBA" id="ARBA00022571"/>
    </source>
</evidence>
<feature type="site" description="Transition state stabilizer" evidence="9">
    <location>
        <position position="226"/>
    </location>
</feature>
<evidence type="ECO:0000256" key="1">
    <source>
        <dbReference type="ARBA" id="ARBA00022490"/>
    </source>
</evidence>
<dbReference type="Proteomes" id="UP000014065">
    <property type="component" value="Unassembled WGS sequence"/>
</dbReference>
<evidence type="ECO:0000256" key="8">
    <source>
        <dbReference type="ARBA" id="ARBA00023154"/>
    </source>
</evidence>
<dbReference type="PATRIC" id="fig|859192.6.peg.1663"/>
<keyword evidence="1 9" id="KW-0963">Cytoplasm</keyword>
<evidence type="ECO:0000256" key="6">
    <source>
        <dbReference type="ARBA" id="ARBA00022777"/>
    </source>
</evidence>
<comment type="function">
    <text evidence="9">Involved in both the arginine and lysine biosynthetic pathways. Phosphorylates the LysW-bound precursors glutamate (for arginine biosynthesis), respectively alpha-aminoadipate (for lysine biosynthesis).</text>
</comment>
<dbReference type="GO" id="GO:0019878">
    <property type="term" value="P:lysine biosynthetic process via aminoadipic acid"/>
    <property type="evidence" value="ECO:0007669"/>
    <property type="project" value="UniProtKB-UniRule"/>
</dbReference>
<comment type="subcellular location">
    <subcellularLocation>
        <location evidence="9">Cytoplasm</location>
    </subcellularLocation>
</comment>
<keyword evidence="3 9" id="KW-0028">Amino-acid biosynthesis</keyword>
<dbReference type="CDD" id="cd04251">
    <property type="entry name" value="AAK_NAGK-UC"/>
    <property type="match status" value="1"/>
</dbReference>
<evidence type="ECO:0000259" key="10">
    <source>
        <dbReference type="Pfam" id="PF00696"/>
    </source>
</evidence>
<dbReference type="GO" id="GO:0043744">
    <property type="term" value="F:N2-acetyl-L-aminoadipate kinase activity"/>
    <property type="evidence" value="ECO:0007669"/>
    <property type="project" value="RHEA"/>
</dbReference>
<keyword evidence="5 9" id="KW-0547">Nucleotide-binding</keyword>
<evidence type="ECO:0000256" key="5">
    <source>
        <dbReference type="ARBA" id="ARBA00022741"/>
    </source>
</evidence>
<dbReference type="RefSeq" id="WP_010193344.1">
    <property type="nucleotide sequence ID" value="NZ_AHJG01000227.1"/>
</dbReference>
<evidence type="ECO:0000256" key="7">
    <source>
        <dbReference type="ARBA" id="ARBA00022840"/>
    </source>
</evidence>
<dbReference type="PANTHER" id="PTHR23342:SF0">
    <property type="entry name" value="N-ACETYLGLUTAMATE SYNTHASE, MITOCHONDRIAL"/>
    <property type="match status" value="1"/>
</dbReference>
<feature type="domain" description="Aspartate/glutamate/uridylate kinase" evidence="10">
    <location>
        <begin position="4"/>
        <end position="245"/>
    </location>
</feature>
<dbReference type="EMBL" id="AHJG01000227">
    <property type="protein sequence ID" value="EPA05077.1"/>
    <property type="molecule type" value="Genomic_DNA"/>
</dbReference>
<protein>
    <recommendedName>
        <fullName evidence="9">Putative [LysW]-aminoadipate/[LysW]-glutamate kinase</fullName>
        <ecNumber evidence="9">2.7.2.17</ecNumber>
        <ecNumber evidence="9">2.7.2.19</ecNumber>
    </recommendedName>
</protein>
<feature type="binding site" evidence="9">
    <location>
        <begin position="37"/>
        <end position="38"/>
    </location>
    <ligand>
        <name>substrate</name>
    </ligand>
</feature>
<dbReference type="NCBIfam" id="NF010659">
    <property type="entry name" value="PRK14058.1-1"/>
    <property type="match status" value="1"/>
</dbReference>
<dbReference type="GO" id="GO:0042450">
    <property type="term" value="P:L-arginine biosynthetic process via ornithine"/>
    <property type="evidence" value="ECO:0007669"/>
    <property type="project" value="UniProtKB-UniRule"/>
</dbReference>
<dbReference type="HAMAP" id="MF_02082">
    <property type="entry name" value="LysZ"/>
    <property type="match status" value="1"/>
</dbReference>
<dbReference type="PANTHER" id="PTHR23342">
    <property type="entry name" value="N-ACETYLGLUTAMATE SYNTHASE"/>
    <property type="match status" value="1"/>
</dbReference>
<reference evidence="11 12" key="1">
    <citation type="journal article" date="2012" name="J. Bacteriol.">
        <title>Genome Sequence of "Candidatus Nitrosoarchaeum limnia" BG20, a Low-Salinity Ammonia-Oxidizing Archaeon from the San Francisco Bay Estuary.</title>
        <authorList>
            <person name="Mosier A.C."/>
            <person name="Allen E.E."/>
            <person name="Kim M."/>
            <person name="Ferriera S."/>
            <person name="Francis C.A."/>
        </authorList>
    </citation>
    <scope>NUCLEOTIDE SEQUENCE [LARGE SCALE GENOMIC DNA]</scope>
    <source>
        <strain evidence="11 12">BG20</strain>
    </source>
</reference>
<dbReference type="UniPathway" id="UPA00068"/>
<comment type="pathway">
    <text evidence="9">Amino-acid biosynthesis; L-lysine biosynthesis via AAA pathway; L-lysine from L-alpha-aminoadipate (Thermus route): step 2/5.</text>
</comment>
<dbReference type="Pfam" id="PF00696">
    <property type="entry name" value="AA_kinase"/>
    <property type="match status" value="1"/>
</dbReference>
<comment type="pathway">
    <text evidence="9">Amino-acid biosynthesis; L-arginine biosynthesis.</text>
</comment>
<comment type="catalytic activity">
    <reaction evidence="9">
        <text>[amino-group carrier protein]-C-terminal-gamma-(L-glutamyl)-L-glutamate + ATP = [amino-group carrier protein]-C-terminal-gamma-(5-phospho-L-glutamyl)-L-glutamate + ADP</text>
        <dbReference type="Rhea" id="RHEA:52632"/>
        <dbReference type="Rhea" id="RHEA-COMP:13311"/>
        <dbReference type="Rhea" id="RHEA-COMP:13313"/>
        <dbReference type="ChEBI" id="CHEBI:30616"/>
        <dbReference type="ChEBI" id="CHEBI:136714"/>
        <dbReference type="ChEBI" id="CHEBI:136717"/>
        <dbReference type="ChEBI" id="CHEBI:456216"/>
        <dbReference type="EC" id="2.7.2.19"/>
    </reaction>
</comment>
<dbReference type="UniPathway" id="UPA00033">
    <property type="reaction ID" value="UER00036"/>
</dbReference>
<feature type="binding site" evidence="9">
    <location>
        <position position="169"/>
    </location>
    <ligand>
        <name>substrate</name>
    </ligand>
</feature>
<keyword evidence="2 9" id="KW-0055">Arginine biosynthesis</keyword>
<dbReference type="InterPro" id="IPR036393">
    <property type="entry name" value="AceGlu_kinase-like_sf"/>
</dbReference>
<dbReference type="AlphaFoldDB" id="S2EK99"/>
<dbReference type="InterPro" id="IPR037529">
    <property type="entry name" value="LysZ"/>
</dbReference>
<evidence type="ECO:0000256" key="3">
    <source>
        <dbReference type="ARBA" id="ARBA00022605"/>
    </source>
</evidence>
<dbReference type="GO" id="GO:0005737">
    <property type="term" value="C:cytoplasm"/>
    <property type="evidence" value="ECO:0007669"/>
    <property type="project" value="UniProtKB-SubCell"/>
</dbReference>
<dbReference type="Gene3D" id="3.40.1160.10">
    <property type="entry name" value="Acetylglutamate kinase-like"/>
    <property type="match status" value="1"/>
</dbReference>
<comment type="caution">
    <text evidence="11">The sequence shown here is derived from an EMBL/GenBank/DDBJ whole genome shotgun (WGS) entry which is preliminary data.</text>
</comment>
<dbReference type="EC" id="2.7.2.17" evidence="9"/>
<dbReference type="SUPFAM" id="SSF53633">
    <property type="entry name" value="Carbamate kinase-like"/>
    <property type="match status" value="1"/>
</dbReference>
<accession>S2EK99</accession>
<keyword evidence="6 9" id="KW-0418">Kinase</keyword>
<comment type="similarity">
    <text evidence="9">Belongs to the acetylglutamate kinase family. LysZ subfamily.</text>
</comment>
<dbReference type="PIRSF" id="PIRSF000728">
    <property type="entry name" value="NAGK"/>
    <property type="match status" value="1"/>
</dbReference>
<gene>
    <name evidence="11" type="primary">argB</name>
    <name evidence="9" type="synonym">lysZ</name>
    <name evidence="11" type="ORF">BG20_I0408</name>
</gene>
<keyword evidence="12" id="KW-1185">Reference proteome</keyword>
<dbReference type="InterPro" id="IPR001048">
    <property type="entry name" value="Asp/Glu/Uridylate_kinase"/>
</dbReference>
<feature type="site" description="Transition state stabilizer" evidence="9">
    <location>
        <position position="5"/>
    </location>
</feature>
<evidence type="ECO:0000313" key="11">
    <source>
        <dbReference type="EMBL" id="EPA05077.1"/>
    </source>
</evidence>
<keyword evidence="4 9" id="KW-0808">Transferase</keyword>
<evidence type="ECO:0000313" key="12">
    <source>
        <dbReference type="Proteomes" id="UP000014065"/>
    </source>
</evidence>
<dbReference type="NCBIfam" id="TIGR00761">
    <property type="entry name" value="argB"/>
    <property type="match status" value="1"/>
</dbReference>
<dbReference type="GO" id="GO:0005524">
    <property type="term" value="F:ATP binding"/>
    <property type="evidence" value="ECO:0007669"/>
    <property type="project" value="UniProtKB-KW"/>
</dbReference>
<comment type="catalytic activity">
    <reaction evidence="9">
        <text>[amino-group carrier protein]-C-terminal-N-(1,4-dicarboxybutan-1-yl)-L-glutamine + ATP = [amino-group carrier protein]-C-terminal-N-(1-carboxy-5-phosphooxy-5-oxopentan-1-yl)-L-glutamine + ADP</text>
        <dbReference type="Rhea" id="RHEA:41944"/>
        <dbReference type="Rhea" id="RHEA-COMP:9694"/>
        <dbReference type="Rhea" id="RHEA-COMP:9712"/>
        <dbReference type="ChEBI" id="CHEBI:30616"/>
        <dbReference type="ChEBI" id="CHEBI:78499"/>
        <dbReference type="ChEBI" id="CHEBI:78503"/>
        <dbReference type="ChEBI" id="CHEBI:456216"/>
        <dbReference type="EC" id="2.7.2.17"/>
    </reaction>
</comment>
<dbReference type="OrthoDB" id="6816at2157"/>
<dbReference type="InterPro" id="IPR004662">
    <property type="entry name" value="AcgluKinase_fam"/>
</dbReference>
<sequence length="267" mass="28600">MITIKIGGSVVDNLHPSTLADIKKVAETEGLIIVHGGGKEVTKVCEQLGKEPKFVTSPSGIKSRYTDKETAEIFTMVISGRINKSIVQMLQKNGINAIGLTGVDAKIIQAERKKTLLIINEKGRKQAIDGGYTGKITKVNSDLIKLLLKQGLTPVISPIAISEESDFLNVDGDRAAAYVAGSVGCDKVLFITNVDGLLMDDKLVTKLTLAEAKEIRPKIGPGMEKKILASTEALDMGVKEALIANGQRENPISSAISHDNCTVIKHD</sequence>
<feature type="binding site" evidence="9">
    <location>
        <position position="64"/>
    </location>
    <ligand>
        <name>substrate</name>
    </ligand>
</feature>
<dbReference type="NCBIfam" id="NF010662">
    <property type="entry name" value="PRK14058.1-4"/>
    <property type="match status" value="1"/>
</dbReference>